<sequence length="39" mass="4234">MFNYDKPVCVKQWQLFAMLAMTGFAIGTIAAKLANALGV</sequence>
<reference evidence="3" key="1">
    <citation type="submission" date="2016-12" db="EMBL/GenBank/DDBJ databases">
        <authorList>
            <person name="Varghese N."/>
            <person name="Submissions S."/>
        </authorList>
    </citation>
    <scope>NUCLEOTIDE SEQUENCE [LARGE SCALE GENOMIC DNA]</scope>
    <source>
        <strain evidence="3">DSM 11032</strain>
    </source>
</reference>
<gene>
    <name evidence="2" type="ORF">SAMN02745193_01154</name>
</gene>
<evidence type="ECO:0000256" key="1">
    <source>
        <dbReference type="SAM" id="Phobius"/>
    </source>
</evidence>
<accession>A0A1M7S7N3</accession>
<evidence type="ECO:0000313" key="2">
    <source>
        <dbReference type="EMBL" id="SHN54332.1"/>
    </source>
</evidence>
<protein>
    <submittedName>
        <fullName evidence="2">Uncharacterized protein</fullName>
    </submittedName>
</protein>
<name>A0A1M7S7N3_9SPHN</name>
<dbReference type="AlphaFoldDB" id="A0A1M7S7N3"/>
<proteinExistence type="predicted"/>
<feature type="transmembrane region" description="Helical" evidence="1">
    <location>
        <begin position="12"/>
        <end position="34"/>
    </location>
</feature>
<keyword evidence="1" id="KW-1133">Transmembrane helix</keyword>
<keyword evidence="1" id="KW-0472">Membrane</keyword>
<dbReference type="STRING" id="198312.SAMN02745193_01154"/>
<keyword evidence="1" id="KW-0812">Transmembrane</keyword>
<evidence type="ECO:0000313" key="3">
    <source>
        <dbReference type="Proteomes" id="UP000184391"/>
    </source>
</evidence>
<organism evidence="2 3">
    <name type="scientific">Erythrobacter sanguineus</name>
    <dbReference type="NCBI Taxonomy" id="198312"/>
    <lineage>
        <taxon>Bacteria</taxon>
        <taxon>Pseudomonadati</taxon>
        <taxon>Pseudomonadota</taxon>
        <taxon>Alphaproteobacteria</taxon>
        <taxon>Sphingomonadales</taxon>
        <taxon>Erythrobacteraceae</taxon>
        <taxon>Erythrobacter/Porphyrobacter group</taxon>
        <taxon>Erythrobacter</taxon>
    </lineage>
</organism>
<dbReference type="Proteomes" id="UP000184391">
    <property type="component" value="Unassembled WGS sequence"/>
</dbReference>
<keyword evidence="3" id="KW-1185">Reference proteome</keyword>
<dbReference type="EMBL" id="FRDF01000005">
    <property type="protein sequence ID" value="SHN54332.1"/>
    <property type="molecule type" value="Genomic_DNA"/>
</dbReference>